<dbReference type="PRINTS" id="PR00111">
    <property type="entry name" value="ABHYDROLASE"/>
</dbReference>
<comment type="caution">
    <text evidence="2">The sequence shown here is derived from an EMBL/GenBank/DDBJ whole genome shotgun (WGS) entry which is preliminary data.</text>
</comment>
<protein>
    <submittedName>
        <fullName evidence="2">Alpha/beta fold hydrolase</fullName>
    </submittedName>
</protein>
<dbReference type="GO" id="GO:0016787">
    <property type="term" value="F:hydrolase activity"/>
    <property type="evidence" value="ECO:0007669"/>
    <property type="project" value="UniProtKB-KW"/>
</dbReference>
<evidence type="ECO:0000313" key="2">
    <source>
        <dbReference type="EMBL" id="MDI3419517.1"/>
    </source>
</evidence>
<dbReference type="EMBL" id="JASCIS010000011">
    <property type="protein sequence ID" value="MDI3419517.1"/>
    <property type="molecule type" value="Genomic_DNA"/>
</dbReference>
<sequence>MITRPFPFFSEGIRLDADLHLPDDNGAAAPYPVLIPSSGYQGLKVIHPERFARALTQRGYAVLAFDYRGFGLSEGERGRLAPQEWADDLRAAVDRAAAAEQLDAERIGLIGWGMGGGVVVAEAADDPRVRAVASLNCISDGRRSTRNMHDEESWNSLVERVAADRGHRAEHGRSEITSPWDIIRLDLDGRTDGYVGEELYKAPGFGSGVSLESADLLLRFSAEAVADRISPRPLLIIHGAENGLHKPEEAEALYAAAKEPKELKFLEGRGHTEWMFDDDPTFKSVVEDLDAFFGSAFAQEQQPQPVTAADAH</sequence>
<dbReference type="InterPro" id="IPR029058">
    <property type="entry name" value="AB_hydrolase_fold"/>
</dbReference>
<keyword evidence="2" id="KW-0378">Hydrolase</keyword>
<proteinExistence type="predicted"/>
<evidence type="ECO:0000313" key="3">
    <source>
        <dbReference type="Proteomes" id="UP001237105"/>
    </source>
</evidence>
<dbReference type="SUPFAM" id="SSF53474">
    <property type="entry name" value="alpha/beta-Hydrolases"/>
    <property type="match status" value="1"/>
</dbReference>
<dbReference type="Gene3D" id="1.10.10.800">
    <property type="match status" value="1"/>
</dbReference>
<dbReference type="Pfam" id="PF12146">
    <property type="entry name" value="Hydrolase_4"/>
    <property type="match status" value="1"/>
</dbReference>
<reference evidence="2 3" key="1">
    <citation type="submission" date="2023-05" db="EMBL/GenBank/DDBJ databases">
        <title>Draft genome sequence of Streptomyces sp. B-S-A12 isolated from a cave soil in Thailand.</title>
        <authorList>
            <person name="Chamroensaksri N."/>
            <person name="Muangham S."/>
        </authorList>
    </citation>
    <scope>NUCLEOTIDE SEQUENCE [LARGE SCALE GENOMIC DNA]</scope>
    <source>
        <strain evidence="2 3">B-S-A12</strain>
    </source>
</reference>
<dbReference type="PANTHER" id="PTHR47751:SF2">
    <property type="entry name" value="DLTD N-TERMINAL DOMAIN PROTEIN (AFU_ORTHOLOGUE AFUA_8G00380)-RELATED"/>
    <property type="match status" value="1"/>
</dbReference>
<evidence type="ECO:0000259" key="1">
    <source>
        <dbReference type="Pfam" id="PF12146"/>
    </source>
</evidence>
<dbReference type="InterPro" id="IPR000073">
    <property type="entry name" value="AB_hydrolase_1"/>
</dbReference>
<accession>A0ABT6SXY3</accession>
<dbReference type="Proteomes" id="UP001237105">
    <property type="component" value="Unassembled WGS sequence"/>
</dbReference>
<dbReference type="InterPro" id="IPR051411">
    <property type="entry name" value="Polyketide_trans_af380"/>
</dbReference>
<dbReference type="PANTHER" id="PTHR47751">
    <property type="entry name" value="SUPERFAMILY HYDROLASE, PUTATIVE (AFU_ORTHOLOGUE AFUA_2G16580)-RELATED"/>
    <property type="match status" value="1"/>
</dbReference>
<gene>
    <name evidence="2" type="ORF">QIT00_13275</name>
</gene>
<feature type="domain" description="Serine aminopeptidase S33" evidence="1">
    <location>
        <begin position="50"/>
        <end position="272"/>
    </location>
</feature>
<dbReference type="Gene3D" id="3.40.50.1820">
    <property type="entry name" value="alpha/beta hydrolase"/>
    <property type="match status" value="1"/>
</dbReference>
<keyword evidence="3" id="KW-1185">Reference proteome</keyword>
<dbReference type="RefSeq" id="WP_282535429.1">
    <property type="nucleotide sequence ID" value="NZ_JASCIS010000011.1"/>
</dbReference>
<name>A0ABT6SXY3_9ACTN</name>
<dbReference type="InterPro" id="IPR022742">
    <property type="entry name" value="Hydrolase_4"/>
</dbReference>
<organism evidence="2 3">
    <name type="scientific">Streptomyces luteolus</name>
    <dbReference type="NCBI Taxonomy" id="3043615"/>
    <lineage>
        <taxon>Bacteria</taxon>
        <taxon>Bacillati</taxon>
        <taxon>Actinomycetota</taxon>
        <taxon>Actinomycetes</taxon>
        <taxon>Kitasatosporales</taxon>
        <taxon>Streptomycetaceae</taxon>
        <taxon>Streptomyces</taxon>
    </lineage>
</organism>